<dbReference type="SMART" id="SM00421">
    <property type="entry name" value="HTH_LUXR"/>
    <property type="match status" value="1"/>
</dbReference>
<evidence type="ECO:0000256" key="2">
    <source>
        <dbReference type="ARBA" id="ARBA00023125"/>
    </source>
</evidence>
<protein>
    <submittedName>
        <fullName evidence="7">Helix-turn-helix transcriptional regulator</fullName>
    </submittedName>
</protein>
<dbReference type="RefSeq" id="WP_202101381.1">
    <property type="nucleotide sequence ID" value="NZ_JAERTY010000001.1"/>
</dbReference>
<accession>A0ABS1QYU6</accession>
<evidence type="ECO:0000256" key="5">
    <source>
        <dbReference type="SAM" id="SignalP"/>
    </source>
</evidence>
<dbReference type="EMBL" id="JAERTY010000001">
    <property type="protein sequence ID" value="MBL1407592.1"/>
    <property type="molecule type" value="Genomic_DNA"/>
</dbReference>
<feature type="transmembrane region" description="Helical" evidence="4">
    <location>
        <begin position="291"/>
        <end position="311"/>
    </location>
</feature>
<evidence type="ECO:0000313" key="8">
    <source>
        <dbReference type="Proteomes" id="UP000625283"/>
    </source>
</evidence>
<feature type="domain" description="HTH luxR-type" evidence="6">
    <location>
        <begin position="347"/>
        <end position="412"/>
    </location>
</feature>
<dbReference type="PRINTS" id="PR00038">
    <property type="entry name" value="HTHLUXR"/>
</dbReference>
<organism evidence="7 8">
    <name type="scientific">Sphingobacterium faecale</name>
    <dbReference type="NCBI Taxonomy" id="2803775"/>
    <lineage>
        <taxon>Bacteria</taxon>
        <taxon>Pseudomonadati</taxon>
        <taxon>Bacteroidota</taxon>
        <taxon>Sphingobacteriia</taxon>
        <taxon>Sphingobacteriales</taxon>
        <taxon>Sphingobacteriaceae</taxon>
        <taxon>Sphingobacterium</taxon>
    </lineage>
</organism>
<evidence type="ECO:0000313" key="7">
    <source>
        <dbReference type="EMBL" id="MBL1407592.1"/>
    </source>
</evidence>
<keyword evidence="4" id="KW-0812">Transmembrane</keyword>
<keyword evidence="8" id="KW-1185">Reference proteome</keyword>
<dbReference type="InterPro" id="IPR000792">
    <property type="entry name" value="Tscrpt_reg_LuxR_C"/>
</dbReference>
<dbReference type="SUPFAM" id="SSF46894">
    <property type="entry name" value="C-terminal effector domain of the bipartite response regulators"/>
    <property type="match status" value="1"/>
</dbReference>
<evidence type="ECO:0000256" key="3">
    <source>
        <dbReference type="ARBA" id="ARBA00023163"/>
    </source>
</evidence>
<evidence type="ECO:0000259" key="6">
    <source>
        <dbReference type="PROSITE" id="PS50043"/>
    </source>
</evidence>
<comment type="caution">
    <text evidence="7">The sequence shown here is derived from an EMBL/GenBank/DDBJ whole genome shotgun (WGS) entry which is preliminary data.</text>
</comment>
<evidence type="ECO:0000256" key="4">
    <source>
        <dbReference type="SAM" id="Phobius"/>
    </source>
</evidence>
<dbReference type="Gene3D" id="1.10.10.10">
    <property type="entry name" value="Winged helix-like DNA-binding domain superfamily/Winged helix DNA-binding domain"/>
    <property type="match status" value="1"/>
</dbReference>
<dbReference type="CDD" id="cd06170">
    <property type="entry name" value="LuxR_C_like"/>
    <property type="match status" value="1"/>
</dbReference>
<name>A0ABS1QYU6_9SPHI</name>
<dbReference type="InterPro" id="IPR036388">
    <property type="entry name" value="WH-like_DNA-bd_sf"/>
</dbReference>
<feature type="chain" id="PRO_5047446892" evidence="5">
    <location>
        <begin position="23"/>
        <end position="415"/>
    </location>
</feature>
<feature type="signal peptide" evidence="5">
    <location>
        <begin position="1"/>
        <end position="22"/>
    </location>
</feature>
<evidence type="ECO:0000256" key="1">
    <source>
        <dbReference type="ARBA" id="ARBA00023015"/>
    </source>
</evidence>
<dbReference type="InterPro" id="IPR016032">
    <property type="entry name" value="Sig_transdc_resp-reg_C-effctor"/>
</dbReference>
<keyword evidence="1" id="KW-0805">Transcription regulation</keyword>
<keyword evidence="4" id="KW-1133">Transmembrane helix</keyword>
<sequence>MKFFVFLFVVFLSIVHSSYAFSKDFDPTALATEIADFNDKQEFEKAILKLEAILDNKNSTSYERYNAYLQKSLIYKRLYNYTGALKNLDLAIMEPVADKFREQVDFRVQVERLFVYFDLQQQKEVDRIFGSIDQSKLNLLPAETQSFFICLLAIRSMKSKDYLAANTQLDQAIEIQKADNPKNLPSIYRIKVALFQEMGNHNAALKAYEEGMLYANQYNMAIYRIIMEETITRYYEHIKDYRNALYSQKRVSIARTNYDANNQVGKLNLIENDLLQERKDLEIKSERYLKYYLISFTSVLLLLLILLYLLYRSNKQKRVLVELDNERMRVTLQQLTSKSEDVQKDSATLGNFSFTSRQQEIIDLVNQGKTNKEIGLVLFISENTVKYHLKAIYEILGIDRRSALKASFSSTPKVD</sequence>
<dbReference type="Pfam" id="PF00196">
    <property type="entry name" value="GerE"/>
    <property type="match status" value="1"/>
</dbReference>
<keyword evidence="3" id="KW-0804">Transcription</keyword>
<keyword evidence="5" id="KW-0732">Signal</keyword>
<dbReference type="Proteomes" id="UP000625283">
    <property type="component" value="Unassembled WGS sequence"/>
</dbReference>
<gene>
    <name evidence="7" type="ORF">JKG61_02380</name>
</gene>
<dbReference type="PANTHER" id="PTHR44688:SF16">
    <property type="entry name" value="DNA-BINDING TRANSCRIPTIONAL ACTIVATOR DEVR_DOSR"/>
    <property type="match status" value="1"/>
</dbReference>
<keyword evidence="4" id="KW-0472">Membrane</keyword>
<proteinExistence type="predicted"/>
<dbReference type="PANTHER" id="PTHR44688">
    <property type="entry name" value="DNA-BINDING TRANSCRIPTIONAL ACTIVATOR DEVR_DOSR"/>
    <property type="match status" value="1"/>
</dbReference>
<reference evidence="7 8" key="1">
    <citation type="submission" date="2021-01" db="EMBL/GenBank/DDBJ databases">
        <title>C459-1 draft genome sequence.</title>
        <authorList>
            <person name="Zhang X.-F."/>
        </authorList>
    </citation>
    <scope>NUCLEOTIDE SEQUENCE [LARGE SCALE GENOMIC DNA]</scope>
    <source>
        <strain evidence="8">C459-1</strain>
    </source>
</reference>
<dbReference type="PROSITE" id="PS50043">
    <property type="entry name" value="HTH_LUXR_2"/>
    <property type="match status" value="1"/>
</dbReference>
<keyword evidence="2" id="KW-0238">DNA-binding</keyword>